<proteinExistence type="predicted"/>
<evidence type="ECO:0000313" key="3">
    <source>
        <dbReference type="Proteomes" id="UP000077051"/>
    </source>
</evidence>
<dbReference type="Proteomes" id="UP000077051">
    <property type="component" value="Unassembled WGS sequence"/>
</dbReference>
<gene>
    <name evidence="2" type="ORF">MUCCIDRAFT_113546</name>
</gene>
<evidence type="ECO:0000313" key="2">
    <source>
        <dbReference type="EMBL" id="OAD00093.1"/>
    </source>
</evidence>
<organism evidence="2 3">
    <name type="scientific">Mucor lusitanicus CBS 277.49</name>
    <dbReference type="NCBI Taxonomy" id="747725"/>
    <lineage>
        <taxon>Eukaryota</taxon>
        <taxon>Fungi</taxon>
        <taxon>Fungi incertae sedis</taxon>
        <taxon>Mucoromycota</taxon>
        <taxon>Mucoromycotina</taxon>
        <taxon>Mucoromycetes</taxon>
        <taxon>Mucorales</taxon>
        <taxon>Mucorineae</taxon>
        <taxon>Mucoraceae</taxon>
        <taxon>Mucor</taxon>
    </lineage>
</organism>
<accession>A0A168ILQ7</accession>
<dbReference type="VEuPathDB" id="FungiDB:MUCCIDRAFT_113546"/>
<keyword evidence="3" id="KW-1185">Reference proteome</keyword>
<dbReference type="AlphaFoldDB" id="A0A168ILQ7"/>
<feature type="region of interest" description="Disordered" evidence="1">
    <location>
        <begin position="1"/>
        <end position="23"/>
    </location>
</feature>
<reference evidence="2 3" key="1">
    <citation type="submission" date="2015-06" db="EMBL/GenBank/DDBJ databases">
        <title>Expansion of signal transduction pathways in fungi by whole-genome duplication.</title>
        <authorList>
            <consortium name="DOE Joint Genome Institute"/>
            <person name="Corrochano L.M."/>
            <person name="Kuo A."/>
            <person name="Marcet-Houben M."/>
            <person name="Polaino S."/>
            <person name="Salamov A."/>
            <person name="Villalobos J.M."/>
            <person name="Alvarez M.I."/>
            <person name="Avalos J."/>
            <person name="Benito E.P."/>
            <person name="Benoit I."/>
            <person name="Burger G."/>
            <person name="Camino L.P."/>
            <person name="Canovas D."/>
            <person name="Cerda-Olmedo E."/>
            <person name="Cheng J.-F."/>
            <person name="Dominguez A."/>
            <person name="Elias M."/>
            <person name="Eslava A.P."/>
            <person name="Glaser F."/>
            <person name="Grimwood J."/>
            <person name="Gutierrez G."/>
            <person name="Heitman J."/>
            <person name="Henrissat B."/>
            <person name="Iturriaga E.A."/>
            <person name="Lang B.F."/>
            <person name="Lavin J.L."/>
            <person name="Lee S."/>
            <person name="Li W."/>
            <person name="Lindquist E."/>
            <person name="Lopez-Garcia S."/>
            <person name="Luque E.M."/>
            <person name="Marcos A.T."/>
            <person name="Martin J."/>
            <person name="Mccluskey K."/>
            <person name="Medina H.R."/>
            <person name="Miralles-Duran A."/>
            <person name="Miyazaki A."/>
            <person name="Munoz-Torres E."/>
            <person name="Oguiza J.A."/>
            <person name="Ohm R."/>
            <person name="Olmedo M."/>
            <person name="Orejas M."/>
            <person name="Ortiz-Castellanos L."/>
            <person name="Pisabarro A.G."/>
            <person name="Rodriguez-Romero J."/>
            <person name="Ruiz-Herrera J."/>
            <person name="Ruiz-Vazquez R."/>
            <person name="Sanz C."/>
            <person name="Schackwitz W."/>
            <person name="Schmutz J."/>
            <person name="Shahriari M."/>
            <person name="Shelest E."/>
            <person name="Silva-Franco F."/>
            <person name="Soanes D."/>
            <person name="Syed K."/>
            <person name="Tagua V.G."/>
            <person name="Talbot N.J."/>
            <person name="Thon M."/>
            <person name="De Vries R.P."/>
            <person name="Wiebenga A."/>
            <person name="Yadav J.S."/>
            <person name="Braun E.L."/>
            <person name="Baker S."/>
            <person name="Garre V."/>
            <person name="Horwitz B."/>
            <person name="Torres-Martinez S."/>
            <person name="Idnurm A."/>
            <person name="Herrera-Estrella A."/>
            <person name="Gabaldon T."/>
            <person name="Grigoriev I.V."/>
        </authorList>
    </citation>
    <scope>NUCLEOTIDE SEQUENCE [LARGE SCALE GENOMIC DNA]</scope>
    <source>
        <strain evidence="2 3">CBS 277.49</strain>
    </source>
</reference>
<comment type="caution">
    <text evidence="2">The sequence shown here is derived from an EMBL/GenBank/DDBJ whole genome shotgun (WGS) entry which is preliminary data.</text>
</comment>
<name>A0A168ILQ7_MUCCL</name>
<dbReference type="EMBL" id="AMYB01000007">
    <property type="protein sequence ID" value="OAD00093.1"/>
    <property type="molecule type" value="Genomic_DNA"/>
</dbReference>
<evidence type="ECO:0000256" key="1">
    <source>
        <dbReference type="SAM" id="MobiDB-lite"/>
    </source>
</evidence>
<sequence>MYETEFKRRYPKSKRGPSMRLGSSTLGELLSTTASITQVLDGAASSMIGRSKTSAAPIVDRLRDDDPESFALLLEKFHIFVVCKAYVYQHVPEDYMHIWLHTHKHMD</sequence>
<protein>
    <submittedName>
        <fullName evidence="2">Uncharacterized protein</fullName>
    </submittedName>
</protein>